<dbReference type="EMBL" id="JAANIT010000932">
    <property type="protein sequence ID" value="KAG1543389.1"/>
    <property type="molecule type" value="Genomic_DNA"/>
</dbReference>
<evidence type="ECO:0000313" key="2">
    <source>
        <dbReference type="Proteomes" id="UP000717996"/>
    </source>
</evidence>
<evidence type="ECO:0000313" key="1">
    <source>
        <dbReference type="EMBL" id="KAG1543389.1"/>
    </source>
</evidence>
<gene>
    <name evidence="1" type="ORF">G6F51_006701</name>
</gene>
<dbReference type="AlphaFoldDB" id="A0A9P6YBI7"/>
<comment type="caution">
    <text evidence="1">The sequence shown here is derived from an EMBL/GenBank/DDBJ whole genome shotgun (WGS) entry which is preliminary data.</text>
</comment>
<dbReference type="OrthoDB" id="2399838at2759"/>
<name>A0A9P6YBI7_RHIOR</name>
<organism evidence="1 2">
    <name type="scientific">Rhizopus oryzae</name>
    <name type="common">Mucormycosis agent</name>
    <name type="synonym">Rhizopus arrhizus var. delemar</name>
    <dbReference type="NCBI Taxonomy" id="64495"/>
    <lineage>
        <taxon>Eukaryota</taxon>
        <taxon>Fungi</taxon>
        <taxon>Fungi incertae sedis</taxon>
        <taxon>Mucoromycota</taxon>
        <taxon>Mucoromycotina</taxon>
        <taxon>Mucoromycetes</taxon>
        <taxon>Mucorales</taxon>
        <taxon>Mucorineae</taxon>
        <taxon>Rhizopodaceae</taxon>
        <taxon>Rhizopus</taxon>
    </lineage>
</organism>
<reference evidence="1" key="1">
    <citation type="journal article" date="2020" name="Microb. Genom.">
        <title>Genetic diversity of clinical and environmental Mucorales isolates obtained from an investigation of mucormycosis cases among solid organ transplant recipients.</title>
        <authorList>
            <person name="Nguyen M.H."/>
            <person name="Kaul D."/>
            <person name="Muto C."/>
            <person name="Cheng S.J."/>
            <person name="Richter R.A."/>
            <person name="Bruno V.M."/>
            <person name="Liu G."/>
            <person name="Beyhan S."/>
            <person name="Sundermann A.J."/>
            <person name="Mounaud S."/>
            <person name="Pasculle A.W."/>
            <person name="Nierman W.C."/>
            <person name="Driscoll E."/>
            <person name="Cumbie R."/>
            <person name="Clancy C.J."/>
            <person name="Dupont C.L."/>
        </authorList>
    </citation>
    <scope>NUCLEOTIDE SEQUENCE</scope>
    <source>
        <strain evidence="1">GL16</strain>
    </source>
</reference>
<dbReference type="Proteomes" id="UP000717996">
    <property type="component" value="Unassembled WGS sequence"/>
</dbReference>
<protein>
    <submittedName>
        <fullName evidence="1">Uncharacterized protein</fullName>
    </submittedName>
</protein>
<sequence>MSTSTTRFYSSNVTGFEKMDNWEEELKKLEDSTCVHWINKGFRVKETEGSSLSPHKTILWSKKYVCHRGPDTYVSKARTNDDSSQPVQKNSKKIGCNAIIMMTSRISGPSIVEFTRKNNHNHTLGSYSNLQLMSISGTLRDKTKNFLHKEFSRRKARSNLLQEMEGDEQQRNKMFHYDDAYNVWLMVTKDMFQFGNNEFESLQLWKRKLIDCGYKVIDHSLDNVFFYGFISSWQMDIMKASKCFSLDSTFGISSRSNEVLYSLAVRHPDTGKGVPVGCLLTNNHLNKSQSIVVFLKQMQSELLLEKIAVYNYAFFHVAQCWSRNLVTKIKNQPGQYNNTKVIRGNIMSELQPSMYETVRENVVEKLCQFREKWTSVQPKFVEYLKDRYFALEGYKNWSAAYLIEEHRNMRTNNYIESWHNHLKSVYLKRIKNSAKIKECVE</sequence>
<proteinExistence type="predicted"/>
<accession>A0A9P6YBI7</accession>